<dbReference type="GO" id="GO:0009116">
    <property type="term" value="P:nucleoside metabolic process"/>
    <property type="evidence" value="ECO:0007669"/>
    <property type="project" value="InterPro"/>
</dbReference>
<dbReference type="Gramene" id="PRQ27503">
    <property type="protein sequence ID" value="PRQ27503"/>
    <property type="gene ID" value="RchiOBHm_Chr6g0306011"/>
</dbReference>
<dbReference type="CDD" id="cd09008">
    <property type="entry name" value="MTAN"/>
    <property type="match status" value="1"/>
</dbReference>
<accession>A0A2P6Q002</accession>
<evidence type="ECO:0000256" key="1">
    <source>
        <dbReference type="SAM" id="SignalP"/>
    </source>
</evidence>
<dbReference type="STRING" id="74649.A0A2P6Q002"/>
<dbReference type="AlphaFoldDB" id="A0A2P6Q002"/>
<keyword evidence="3" id="KW-0326">Glycosidase</keyword>
<dbReference type="SUPFAM" id="SSF53167">
    <property type="entry name" value="Purine and uridine phosphorylases"/>
    <property type="match status" value="1"/>
</dbReference>
<dbReference type="PANTHER" id="PTHR21234">
    <property type="entry name" value="PURINE NUCLEOSIDE PHOSPHORYLASE"/>
    <property type="match status" value="1"/>
</dbReference>
<proteinExistence type="predicted"/>
<keyword evidence="3" id="KW-0378">Hydrolase</keyword>
<dbReference type="InterPro" id="IPR035994">
    <property type="entry name" value="Nucleoside_phosphorylase_sf"/>
</dbReference>
<feature type="signal peptide" evidence="1">
    <location>
        <begin position="1"/>
        <end position="25"/>
    </location>
</feature>
<dbReference type="OMA" id="IPNMFEM"/>
<dbReference type="Proteomes" id="UP000238479">
    <property type="component" value="Chromosome 6"/>
</dbReference>
<organism evidence="3 4">
    <name type="scientific">Rosa chinensis</name>
    <name type="common">China rose</name>
    <dbReference type="NCBI Taxonomy" id="74649"/>
    <lineage>
        <taxon>Eukaryota</taxon>
        <taxon>Viridiplantae</taxon>
        <taxon>Streptophyta</taxon>
        <taxon>Embryophyta</taxon>
        <taxon>Tracheophyta</taxon>
        <taxon>Spermatophyta</taxon>
        <taxon>Magnoliopsida</taxon>
        <taxon>eudicotyledons</taxon>
        <taxon>Gunneridae</taxon>
        <taxon>Pentapetalae</taxon>
        <taxon>rosids</taxon>
        <taxon>fabids</taxon>
        <taxon>Rosales</taxon>
        <taxon>Rosaceae</taxon>
        <taxon>Rosoideae</taxon>
        <taxon>Rosoideae incertae sedis</taxon>
        <taxon>Rosa</taxon>
    </lineage>
</organism>
<keyword evidence="4" id="KW-1185">Reference proteome</keyword>
<protein>
    <submittedName>
        <fullName evidence="3">Putative adenosylhomocysteine nucleosidase</fullName>
        <ecNumber evidence="3">3.2.2.9</ecNumber>
    </submittedName>
</protein>
<feature type="chain" id="PRO_5015108664" evidence="1">
    <location>
        <begin position="26"/>
        <end position="355"/>
    </location>
</feature>
<gene>
    <name evidence="3" type="ORF">RchiOBHm_Chr6g0306011</name>
</gene>
<evidence type="ECO:0000313" key="4">
    <source>
        <dbReference type="Proteomes" id="UP000238479"/>
    </source>
</evidence>
<sequence length="355" mass="39338">MGVAWPCVVLYAASISLMMLNGVVCAALSEETLEFIAEANKNGPYLGLVIPNSFEMDPLLQSPNFTSSNLTIDFSGDFGLERLLKKVILVMTGLAMINAGITTQLLLSLFDIEGVVHYGIAGNANPDLHLADVVIPQYWAHTALWNWQVNMEMDQKMSYLESQGDYTRDIGYLKFANYTVNMTDRSSYDNLLNNIWYQPEEVFPVDGTPEQREHAFWIPVDPFYYEVSQKLEDVRLEGCLNSTTCLSHTPRVARVQRGTSASIYLDSAAYRDFIYDKFNITPVSMESASVALICLQQKVSFIVIRALSDLAGGGSADSNEADTFVTLASNNSVTVLLEFVKHLSTATISLSNINV</sequence>
<dbReference type="PANTHER" id="PTHR21234:SF19">
    <property type="entry name" value="BARK STORAGE PROTEIN B-LIKE"/>
    <property type="match status" value="1"/>
</dbReference>
<dbReference type="EMBL" id="PDCK01000044">
    <property type="protein sequence ID" value="PRQ27503.1"/>
    <property type="molecule type" value="Genomic_DNA"/>
</dbReference>
<name>A0A2P6Q002_ROSCH</name>
<evidence type="ECO:0000313" key="3">
    <source>
        <dbReference type="EMBL" id="PRQ27503.1"/>
    </source>
</evidence>
<keyword evidence="1" id="KW-0732">Signal</keyword>
<reference evidence="3 4" key="1">
    <citation type="journal article" date="2018" name="Nat. Genet.">
        <title>The Rosa genome provides new insights in the design of modern roses.</title>
        <authorList>
            <person name="Bendahmane M."/>
        </authorList>
    </citation>
    <scope>NUCLEOTIDE SEQUENCE [LARGE SCALE GENOMIC DNA]</scope>
    <source>
        <strain evidence="4">cv. Old Blush</strain>
    </source>
</reference>
<dbReference type="Gene3D" id="3.40.50.1580">
    <property type="entry name" value="Nucleoside phosphorylase domain"/>
    <property type="match status" value="1"/>
</dbReference>
<dbReference type="GO" id="GO:0008782">
    <property type="term" value="F:adenosylhomocysteine nucleosidase activity"/>
    <property type="evidence" value="ECO:0007669"/>
    <property type="project" value="UniProtKB-EC"/>
</dbReference>
<dbReference type="InterPro" id="IPR000845">
    <property type="entry name" value="Nucleoside_phosphorylase_d"/>
</dbReference>
<dbReference type="EC" id="3.2.2.9" evidence="3"/>
<dbReference type="Pfam" id="PF01048">
    <property type="entry name" value="PNP_UDP_1"/>
    <property type="match status" value="1"/>
</dbReference>
<comment type="caution">
    <text evidence="3">The sequence shown here is derived from an EMBL/GenBank/DDBJ whole genome shotgun (WGS) entry which is preliminary data.</text>
</comment>
<evidence type="ECO:0000259" key="2">
    <source>
        <dbReference type="Pfam" id="PF01048"/>
    </source>
</evidence>
<feature type="domain" description="Nucleoside phosphorylase" evidence="2">
    <location>
        <begin position="81"/>
        <end position="341"/>
    </location>
</feature>